<dbReference type="AlphaFoldDB" id="A0A0G1R452"/>
<proteinExistence type="predicted"/>
<comment type="caution">
    <text evidence="1">The sequence shown here is derived from an EMBL/GenBank/DDBJ whole genome shotgun (WGS) entry which is preliminary data.</text>
</comment>
<name>A0A0G1R452_9BACT</name>
<gene>
    <name evidence="1" type="ORF">UX24_C0033G0002</name>
</gene>
<organism evidence="1 2">
    <name type="scientific">Candidatus Giovannonibacteria bacterium GW2011_GWB1_45_9b</name>
    <dbReference type="NCBI Taxonomy" id="1618653"/>
    <lineage>
        <taxon>Bacteria</taxon>
        <taxon>Candidatus Giovannoniibacteriota</taxon>
    </lineage>
</organism>
<reference evidence="1 2" key="1">
    <citation type="journal article" date="2015" name="Nature">
        <title>rRNA introns, odd ribosomes, and small enigmatic genomes across a large radiation of phyla.</title>
        <authorList>
            <person name="Brown C.T."/>
            <person name="Hug L.A."/>
            <person name="Thomas B.C."/>
            <person name="Sharon I."/>
            <person name="Castelle C.J."/>
            <person name="Singh A."/>
            <person name="Wilkins M.J."/>
            <person name="Williams K.H."/>
            <person name="Banfield J.F."/>
        </authorList>
    </citation>
    <scope>NUCLEOTIDE SEQUENCE [LARGE SCALE GENOMIC DNA]</scope>
</reference>
<evidence type="ECO:0000313" key="1">
    <source>
        <dbReference type="EMBL" id="KKU15640.1"/>
    </source>
</evidence>
<dbReference type="Proteomes" id="UP000034020">
    <property type="component" value="Unassembled WGS sequence"/>
</dbReference>
<dbReference type="EMBL" id="LCLL01000033">
    <property type="protein sequence ID" value="KKU15640.1"/>
    <property type="molecule type" value="Genomic_DNA"/>
</dbReference>
<evidence type="ECO:0000313" key="2">
    <source>
        <dbReference type="Proteomes" id="UP000034020"/>
    </source>
</evidence>
<protein>
    <submittedName>
        <fullName evidence="1">Uncharacterized protein</fullName>
    </submittedName>
</protein>
<accession>A0A0G1R452</accession>
<sequence>MEGVRVLNTNSDGAVITSSGIMLGVTNTVGVAQSKIAAIEDTVDAANSDLAFYTNTGTGVAPTEKMRILYSGNVGIGTTTPGYNLDVNGTNVGVRAGGNVDGYAVYRLRSSQGEAIFGIENSAGNNIAAGTLPYATILGAQGNKDLQVYTNNLARITVLGSNGNVGIGTTSPTDKLQVIGNIRANNGNQYIQLVANEDGDYAEIQSGDEADYKNFVLARQGGNVGIGTTTPNQKLTIFNSAADSALEFSSAAGPDYDFPSQLPFPSSQWHKFCYYRNYGRRHSNRRVRFR</sequence>